<dbReference type="InterPro" id="IPR005123">
    <property type="entry name" value="Oxoglu/Fe-dep_dioxygenase_dom"/>
</dbReference>
<dbReference type="OrthoDB" id="288590at2759"/>
<dbReference type="Gene3D" id="2.60.120.330">
    <property type="entry name" value="B-lactam Antibiotic, Isopenicillin N Synthase, Chain"/>
    <property type="match status" value="1"/>
</dbReference>
<proteinExistence type="inferred from homology"/>
<dbReference type="InterPro" id="IPR027443">
    <property type="entry name" value="IPNS-like_sf"/>
</dbReference>
<protein>
    <recommendedName>
        <fullName evidence="3">Fe2OG dioxygenase domain-containing protein</fullName>
    </recommendedName>
</protein>
<comment type="similarity">
    <text evidence="1 2">Belongs to the iron/ascorbate-dependent oxidoreductase family.</text>
</comment>
<dbReference type="InParanoid" id="A0A5J5F238"/>
<keyword evidence="5" id="KW-1185">Reference proteome</keyword>
<keyword evidence="2" id="KW-0560">Oxidoreductase</keyword>
<dbReference type="PRINTS" id="PR00682">
    <property type="entry name" value="IPNSYNTHASE"/>
</dbReference>
<accession>A0A5J5F238</accession>
<dbReference type="GO" id="GO:0044283">
    <property type="term" value="P:small molecule biosynthetic process"/>
    <property type="evidence" value="ECO:0007669"/>
    <property type="project" value="UniProtKB-ARBA"/>
</dbReference>
<dbReference type="AlphaFoldDB" id="A0A5J5F238"/>
<keyword evidence="2" id="KW-0479">Metal-binding</keyword>
<name>A0A5J5F238_9PEZI</name>
<dbReference type="InterPro" id="IPR050231">
    <property type="entry name" value="Iron_ascorbate_oxido_reductase"/>
</dbReference>
<dbReference type="GO" id="GO:0046872">
    <property type="term" value="F:metal ion binding"/>
    <property type="evidence" value="ECO:0007669"/>
    <property type="project" value="UniProtKB-KW"/>
</dbReference>
<evidence type="ECO:0000313" key="5">
    <source>
        <dbReference type="Proteomes" id="UP000326924"/>
    </source>
</evidence>
<dbReference type="InterPro" id="IPR044861">
    <property type="entry name" value="IPNS-like_FE2OG_OXY"/>
</dbReference>
<sequence>MPPSTALPIIDLSPFLSPSSTPEQKRAAAAALNDACTTHGFFYLTAHGVPAELESRVLALARKFFLDTPAATKAAIQRLDPGAAGGDGARGYQRLGENVTQGASDHHEAIDFYRPVEAEEAVGGKGYGLLRGPNLWPDQPEGFRAAFEEYWKRLTQLGDAVMKAMAWALGYEGDEDVILRWTDQPFWVARVIGYPPLKGEGVSCGVHTDYGCTTFLLADDTPGSLQVLSKDGEWLDADMIKGCYVVNIGDMVSVMTNGLWQSTKHRVIHTGDRYRVSVPFFYEPNWDAVIKPLEKCVQKTGGAEKYGEVVYSAHLMGKVSGNFYSAATDGK</sequence>
<dbReference type="SUPFAM" id="SSF51197">
    <property type="entry name" value="Clavaminate synthase-like"/>
    <property type="match status" value="1"/>
</dbReference>
<dbReference type="Pfam" id="PF03171">
    <property type="entry name" value="2OG-FeII_Oxy"/>
    <property type="match status" value="1"/>
</dbReference>
<evidence type="ECO:0000313" key="4">
    <source>
        <dbReference type="EMBL" id="KAA8909689.1"/>
    </source>
</evidence>
<reference evidence="4 5" key="1">
    <citation type="submission" date="2019-09" db="EMBL/GenBank/DDBJ databases">
        <title>Draft genome of the ectomycorrhizal ascomycete Sphaerosporella brunnea.</title>
        <authorList>
            <consortium name="DOE Joint Genome Institute"/>
            <person name="Benucci G.M."/>
            <person name="Marozzi G."/>
            <person name="Antonielli L."/>
            <person name="Sanchez S."/>
            <person name="Marco P."/>
            <person name="Wang X."/>
            <person name="Falini L.B."/>
            <person name="Barry K."/>
            <person name="Haridas S."/>
            <person name="Lipzen A."/>
            <person name="Labutti K."/>
            <person name="Grigoriev I.V."/>
            <person name="Murat C."/>
            <person name="Martin F."/>
            <person name="Albertini E."/>
            <person name="Donnini D."/>
            <person name="Bonito G."/>
        </authorList>
    </citation>
    <scope>NUCLEOTIDE SEQUENCE [LARGE SCALE GENOMIC DNA]</scope>
    <source>
        <strain evidence="4 5">Sb_GMNB300</strain>
    </source>
</reference>
<dbReference type="PROSITE" id="PS51471">
    <property type="entry name" value="FE2OG_OXY"/>
    <property type="match status" value="1"/>
</dbReference>
<organism evidence="4 5">
    <name type="scientific">Sphaerosporella brunnea</name>
    <dbReference type="NCBI Taxonomy" id="1250544"/>
    <lineage>
        <taxon>Eukaryota</taxon>
        <taxon>Fungi</taxon>
        <taxon>Dikarya</taxon>
        <taxon>Ascomycota</taxon>
        <taxon>Pezizomycotina</taxon>
        <taxon>Pezizomycetes</taxon>
        <taxon>Pezizales</taxon>
        <taxon>Pyronemataceae</taxon>
        <taxon>Sphaerosporella</taxon>
    </lineage>
</organism>
<evidence type="ECO:0000256" key="1">
    <source>
        <dbReference type="ARBA" id="ARBA00008056"/>
    </source>
</evidence>
<gene>
    <name evidence="4" type="ORF">FN846DRAFT_600909</name>
</gene>
<dbReference type="GO" id="GO:0016491">
    <property type="term" value="F:oxidoreductase activity"/>
    <property type="evidence" value="ECO:0007669"/>
    <property type="project" value="UniProtKB-KW"/>
</dbReference>
<evidence type="ECO:0000256" key="2">
    <source>
        <dbReference type="RuleBase" id="RU003682"/>
    </source>
</evidence>
<dbReference type="Pfam" id="PF14226">
    <property type="entry name" value="DIOX_N"/>
    <property type="match status" value="1"/>
</dbReference>
<dbReference type="InterPro" id="IPR026992">
    <property type="entry name" value="DIOX_N"/>
</dbReference>
<dbReference type="PANTHER" id="PTHR47990">
    <property type="entry name" value="2-OXOGLUTARATE (2OG) AND FE(II)-DEPENDENT OXYGENASE SUPERFAMILY PROTEIN-RELATED"/>
    <property type="match status" value="1"/>
</dbReference>
<dbReference type="Proteomes" id="UP000326924">
    <property type="component" value="Unassembled WGS sequence"/>
</dbReference>
<comment type="caution">
    <text evidence="4">The sequence shown here is derived from an EMBL/GenBank/DDBJ whole genome shotgun (WGS) entry which is preliminary data.</text>
</comment>
<feature type="domain" description="Fe2OG dioxygenase" evidence="3">
    <location>
        <begin position="185"/>
        <end position="284"/>
    </location>
</feature>
<evidence type="ECO:0000259" key="3">
    <source>
        <dbReference type="PROSITE" id="PS51471"/>
    </source>
</evidence>
<dbReference type="EMBL" id="VXIS01000055">
    <property type="protein sequence ID" value="KAA8909689.1"/>
    <property type="molecule type" value="Genomic_DNA"/>
</dbReference>
<keyword evidence="2" id="KW-0408">Iron</keyword>